<accession>A0A9P3HC03</accession>
<dbReference type="Gene3D" id="1.10.287.110">
    <property type="entry name" value="DnaJ domain"/>
    <property type="match status" value="1"/>
</dbReference>
<dbReference type="PANTHER" id="PTHR24075">
    <property type="entry name" value="SEC63 DOMAIN-CONTAINING"/>
    <property type="match status" value="1"/>
</dbReference>
<dbReference type="SMART" id="SM00973">
    <property type="entry name" value="Sec63"/>
    <property type="match status" value="1"/>
</dbReference>
<organism evidence="12 13">
    <name type="scientific">Entomortierella parvispora</name>
    <dbReference type="NCBI Taxonomy" id="205924"/>
    <lineage>
        <taxon>Eukaryota</taxon>
        <taxon>Fungi</taxon>
        <taxon>Fungi incertae sedis</taxon>
        <taxon>Mucoromycota</taxon>
        <taxon>Mortierellomycotina</taxon>
        <taxon>Mortierellomycetes</taxon>
        <taxon>Mortierellales</taxon>
        <taxon>Mortierellaceae</taxon>
        <taxon>Entomortierella</taxon>
    </lineage>
</organism>
<evidence type="ECO:0000313" key="12">
    <source>
        <dbReference type="EMBL" id="GJJ73934.1"/>
    </source>
</evidence>
<feature type="transmembrane region" description="Helical" evidence="10">
    <location>
        <begin position="194"/>
        <end position="217"/>
    </location>
</feature>
<evidence type="ECO:0000256" key="8">
    <source>
        <dbReference type="ARBA" id="ARBA00023186"/>
    </source>
</evidence>
<feature type="transmembrane region" description="Helical" evidence="10">
    <location>
        <begin position="73"/>
        <end position="91"/>
    </location>
</feature>
<evidence type="ECO:0000256" key="3">
    <source>
        <dbReference type="ARBA" id="ARBA00022692"/>
    </source>
</evidence>
<dbReference type="InterPro" id="IPR014756">
    <property type="entry name" value="Ig_E-set"/>
</dbReference>
<comment type="caution">
    <text evidence="12">The sequence shown here is derived from an EMBL/GenBank/DDBJ whole genome shotgun (WGS) entry which is preliminary data.</text>
</comment>
<dbReference type="Pfam" id="PF00226">
    <property type="entry name" value="DnaJ"/>
    <property type="match status" value="1"/>
</dbReference>
<evidence type="ECO:0000259" key="11">
    <source>
        <dbReference type="PROSITE" id="PS50076"/>
    </source>
</evidence>
<keyword evidence="2" id="KW-0813">Transport</keyword>
<evidence type="ECO:0000256" key="5">
    <source>
        <dbReference type="ARBA" id="ARBA00022927"/>
    </source>
</evidence>
<keyword evidence="3 10" id="KW-0812">Transmembrane</keyword>
<evidence type="ECO:0000256" key="6">
    <source>
        <dbReference type="ARBA" id="ARBA00022989"/>
    </source>
</evidence>
<dbReference type="Proteomes" id="UP000827284">
    <property type="component" value="Unassembled WGS sequence"/>
</dbReference>
<keyword evidence="8" id="KW-0143">Chaperone</keyword>
<evidence type="ECO:0000256" key="2">
    <source>
        <dbReference type="ARBA" id="ARBA00022448"/>
    </source>
</evidence>
<proteinExistence type="predicted"/>
<protein>
    <submittedName>
        <fullName evidence="12">Translocation protein SEC63</fullName>
    </submittedName>
</protein>
<dbReference type="GO" id="GO:0031207">
    <property type="term" value="C:Sec62/Sec63 complex"/>
    <property type="evidence" value="ECO:0007669"/>
    <property type="project" value="TreeGrafter"/>
</dbReference>
<dbReference type="SMART" id="SM00271">
    <property type="entry name" value="DnaJ"/>
    <property type="match status" value="1"/>
</dbReference>
<evidence type="ECO:0000256" key="10">
    <source>
        <dbReference type="SAM" id="Phobius"/>
    </source>
</evidence>
<evidence type="ECO:0000256" key="4">
    <source>
        <dbReference type="ARBA" id="ARBA00022824"/>
    </source>
</evidence>
<keyword evidence="7 10" id="KW-0472">Membrane</keyword>
<feature type="region of interest" description="Disordered" evidence="9">
    <location>
        <begin position="638"/>
        <end position="669"/>
    </location>
</feature>
<dbReference type="Gene3D" id="2.60.40.150">
    <property type="entry name" value="C2 domain"/>
    <property type="match status" value="1"/>
</dbReference>
<dbReference type="InterPro" id="IPR036869">
    <property type="entry name" value="J_dom_sf"/>
</dbReference>
<feature type="domain" description="J" evidence="11">
    <location>
        <begin position="101"/>
        <end position="168"/>
    </location>
</feature>
<reference evidence="12" key="1">
    <citation type="submission" date="2021-11" db="EMBL/GenBank/DDBJ databases">
        <authorList>
            <person name="Herlambang A."/>
            <person name="Guo Y."/>
            <person name="Takashima Y."/>
            <person name="Nishizawa T."/>
        </authorList>
    </citation>
    <scope>NUCLEOTIDE SEQUENCE</scope>
    <source>
        <strain evidence="12">E1425</strain>
    </source>
</reference>
<feature type="compositionally biased region" description="Acidic residues" evidence="9">
    <location>
        <begin position="604"/>
        <end position="619"/>
    </location>
</feature>
<dbReference type="OrthoDB" id="1734229at2759"/>
<dbReference type="Gene3D" id="1.10.3380.10">
    <property type="entry name" value="Sec63 N-terminal domain-like domain"/>
    <property type="match status" value="1"/>
</dbReference>
<keyword evidence="6 10" id="KW-1133">Transmembrane helix</keyword>
<dbReference type="GO" id="GO:0003723">
    <property type="term" value="F:RNA binding"/>
    <property type="evidence" value="ECO:0007669"/>
    <property type="project" value="TreeGrafter"/>
</dbReference>
<dbReference type="GO" id="GO:0006614">
    <property type="term" value="P:SRP-dependent cotranslational protein targeting to membrane"/>
    <property type="evidence" value="ECO:0007669"/>
    <property type="project" value="TreeGrafter"/>
</dbReference>
<dbReference type="SUPFAM" id="SSF81296">
    <property type="entry name" value="E set domains"/>
    <property type="match status" value="1"/>
</dbReference>
<dbReference type="GO" id="GO:0008320">
    <property type="term" value="F:protein transmembrane transporter activity"/>
    <property type="evidence" value="ECO:0007669"/>
    <property type="project" value="TreeGrafter"/>
</dbReference>
<dbReference type="Pfam" id="PF02889">
    <property type="entry name" value="Sec63"/>
    <property type="match status" value="1"/>
</dbReference>
<dbReference type="PROSITE" id="PS50076">
    <property type="entry name" value="DNAJ_2"/>
    <property type="match status" value="1"/>
</dbReference>
<comment type="subcellular location">
    <subcellularLocation>
        <location evidence="1">Endoplasmic reticulum membrane</location>
        <topology evidence="1">Multi-pass membrane protein</topology>
    </subcellularLocation>
</comment>
<dbReference type="SUPFAM" id="SSF46565">
    <property type="entry name" value="Chaperone J-domain"/>
    <property type="match status" value="1"/>
</dbReference>
<evidence type="ECO:0000256" key="9">
    <source>
        <dbReference type="SAM" id="MobiDB-lite"/>
    </source>
</evidence>
<dbReference type="InterPro" id="IPR004179">
    <property type="entry name" value="Sec63-dom"/>
</dbReference>
<keyword evidence="5" id="KW-0653">Protein transport</keyword>
<dbReference type="InterPro" id="IPR001623">
    <property type="entry name" value="DnaJ_domain"/>
</dbReference>
<gene>
    <name evidence="12" type="ORF">EMPS_06292</name>
</gene>
<name>A0A9P3HC03_9FUNG</name>
<reference evidence="12" key="2">
    <citation type="journal article" date="2022" name="Microbiol. Resour. Announc.">
        <title>Whole-Genome Sequence of Entomortierella parvispora E1425, a Mucoromycotan Fungus Associated with Burkholderiaceae-Related Endosymbiotic Bacteria.</title>
        <authorList>
            <person name="Herlambang A."/>
            <person name="Guo Y."/>
            <person name="Takashima Y."/>
            <person name="Narisawa K."/>
            <person name="Ohta H."/>
            <person name="Nishizawa T."/>
        </authorList>
    </citation>
    <scope>NUCLEOTIDE SEQUENCE</scope>
    <source>
        <strain evidence="12">E1425</strain>
    </source>
</reference>
<keyword evidence="4" id="KW-0256">Endoplasmic reticulum</keyword>
<evidence type="ECO:0000256" key="7">
    <source>
        <dbReference type="ARBA" id="ARBA00023136"/>
    </source>
</evidence>
<dbReference type="AlphaFoldDB" id="A0A9P3HC03"/>
<evidence type="ECO:0000313" key="13">
    <source>
        <dbReference type="Proteomes" id="UP000827284"/>
    </source>
</evidence>
<feature type="region of interest" description="Disordered" evidence="9">
    <location>
        <begin position="490"/>
        <end position="510"/>
    </location>
</feature>
<dbReference type="PANTHER" id="PTHR24075:SF0">
    <property type="entry name" value="TRANSLOCATION PROTEIN SEC63 HOMOLOG"/>
    <property type="match status" value="1"/>
</dbReference>
<keyword evidence="13" id="KW-1185">Reference proteome</keyword>
<dbReference type="EMBL" id="BQFW01000008">
    <property type="protein sequence ID" value="GJJ73934.1"/>
    <property type="molecule type" value="Genomic_DNA"/>
</dbReference>
<feature type="compositionally biased region" description="Acidic residues" evidence="9">
    <location>
        <begin position="492"/>
        <end position="501"/>
    </location>
</feature>
<dbReference type="CDD" id="cd06257">
    <property type="entry name" value="DnaJ"/>
    <property type="match status" value="1"/>
</dbReference>
<dbReference type="PRINTS" id="PR00625">
    <property type="entry name" value="JDOMAIN"/>
</dbReference>
<feature type="region of interest" description="Disordered" evidence="9">
    <location>
        <begin position="600"/>
        <end position="620"/>
    </location>
</feature>
<sequence length="669" mass="73772">MAKYTFDEHGDTFNYFVMTTLAIILIPASYLTLFKAKTAVAARKTPCPCEPCQRKSSRAVAPRKSSGVGKKSIGLLLGWILFAFVAYQVYITPSPEVIKWNPFDVLGIADNATPKQIKAAFRGLSKVWHPDKVKSDLLEEAVAKMAEINKAYETLTDDATRENWEKYGHPDGSRNSMTMSIALPPWLVEAHNNFWVLAAYGLVCGLMLPYFIGKWWYRSGNYTKDKIRTKTMGTFFKQLKETTKPKEIVEILSLAAEFQEEIVSRPSDEAALENLGAKVNTALENKNGEKFEYTKKTTSPASLKVLTLLYAHTLGVPVEDKDLAQDQVDITAKTLHLIHGMIQITTARQWLSVSLSLMDMSQILVQGLYFHDSPLQQLPYIDVDAVKALKGKKQIKSVGQYMDMDRVDRVSLLKKNTTDDQADQVATVAKQYPELKVIKAFFRVAGDNIITPGSLCTFILKIKAVVPGDDEQEEEETEVKKAKDEVNALFEGAEDSEEDEDGNIKPKKPSKAVAPAIHAPYFPGEKKPFWWIVLGDHKNNRIVVAPTKVTDITSTPKTIRIQFQSPPRPGSYSFNLFIKSDSILGADITQDMTLTVLDASELPPEPEVDDEISEPDEDSIAGQMALLKEQGLAAAAIGGGSKGAAAPAQGGNGKGKAKAPETDSDSDSD</sequence>
<feature type="transmembrane region" description="Helical" evidence="10">
    <location>
        <begin position="12"/>
        <end position="34"/>
    </location>
</feature>
<dbReference type="SUPFAM" id="SSF158702">
    <property type="entry name" value="Sec63 N-terminal domain-like"/>
    <property type="match status" value="1"/>
</dbReference>
<dbReference type="GO" id="GO:0006620">
    <property type="term" value="P:post-translational protein targeting to endoplasmic reticulum membrane"/>
    <property type="evidence" value="ECO:0007669"/>
    <property type="project" value="TreeGrafter"/>
</dbReference>
<evidence type="ECO:0000256" key="1">
    <source>
        <dbReference type="ARBA" id="ARBA00004477"/>
    </source>
</evidence>
<dbReference type="InterPro" id="IPR035892">
    <property type="entry name" value="C2_domain_sf"/>
</dbReference>
<dbReference type="Gene3D" id="1.10.150.20">
    <property type="entry name" value="5' to 3' exonuclease, C-terminal subdomain"/>
    <property type="match status" value="1"/>
</dbReference>